<reference evidence="2 3" key="2">
    <citation type="submission" date="2019-04" db="EMBL/GenBank/DDBJ databases">
        <title>The genome sequence of big-headed turtle.</title>
        <authorList>
            <person name="Gong S."/>
        </authorList>
    </citation>
    <scope>NUCLEOTIDE SEQUENCE [LARGE SCALE GENOMIC DNA]</scope>
    <source>
        <strain evidence="2">DO16091913</strain>
        <tissue evidence="2">Muscle</tissue>
    </source>
</reference>
<evidence type="ECO:0000313" key="3">
    <source>
        <dbReference type="Proteomes" id="UP000297703"/>
    </source>
</evidence>
<dbReference type="EMBL" id="QXTE01001312">
    <property type="protein sequence ID" value="TFJ95796.1"/>
    <property type="molecule type" value="Genomic_DNA"/>
</dbReference>
<dbReference type="PANTHER" id="PTHR21625">
    <property type="entry name" value="NYD-SP28 PROTEIN"/>
    <property type="match status" value="1"/>
</dbReference>
<comment type="caution">
    <text evidence="2">The sequence shown here is derived from an EMBL/GenBank/DDBJ whole genome shotgun (WGS) entry which is preliminary data.</text>
</comment>
<dbReference type="GO" id="GO:0005858">
    <property type="term" value="C:axonemal dynein complex"/>
    <property type="evidence" value="ECO:0007669"/>
    <property type="project" value="InterPro"/>
</dbReference>
<keyword evidence="3" id="KW-1185">Reference proteome</keyword>
<gene>
    <name evidence="2" type="ORF">DR999_PMT22510</name>
</gene>
<evidence type="ECO:0000256" key="1">
    <source>
        <dbReference type="SAM" id="MobiDB-lite"/>
    </source>
</evidence>
<organism evidence="2 3">
    <name type="scientific">Platysternon megacephalum</name>
    <name type="common">big-headed turtle</name>
    <dbReference type="NCBI Taxonomy" id="55544"/>
    <lineage>
        <taxon>Eukaryota</taxon>
        <taxon>Metazoa</taxon>
        <taxon>Chordata</taxon>
        <taxon>Craniata</taxon>
        <taxon>Vertebrata</taxon>
        <taxon>Euteleostomi</taxon>
        <taxon>Archelosauria</taxon>
        <taxon>Testudinata</taxon>
        <taxon>Testudines</taxon>
        <taxon>Cryptodira</taxon>
        <taxon>Durocryptodira</taxon>
        <taxon>Testudinoidea</taxon>
        <taxon>Platysternidae</taxon>
        <taxon>Platysternon</taxon>
    </lineage>
</organism>
<dbReference type="GO" id="GO:0003352">
    <property type="term" value="P:regulation of cilium movement"/>
    <property type="evidence" value="ECO:0007669"/>
    <property type="project" value="TreeGrafter"/>
</dbReference>
<evidence type="ECO:0000313" key="2">
    <source>
        <dbReference type="EMBL" id="TFJ95796.1"/>
    </source>
</evidence>
<dbReference type="STRING" id="55544.A0A4D9DE96"/>
<dbReference type="AlphaFoldDB" id="A0A4D9DE96"/>
<sequence>MSWAALAEGEPEGPGELRVRRPSLNSEEPEERIAARRPRIAARLEAKRREALGEDPDAKKAEAEELSRSHKQIEESRQRLAKLLNDGTQLLTNIQVAADARETQRRAEEDELKRQR</sequence>
<feature type="compositionally biased region" description="Basic and acidic residues" evidence="1">
    <location>
        <begin position="42"/>
        <end position="78"/>
    </location>
</feature>
<proteinExistence type="predicted"/>
<protein>
    <submittedName>
        <fullName evidence="2">Uroplakin-3b-like</fullName>
    </submittedName>
</protein>
<dbReference type="Proteomes" id="UP000297703">
    <property type="component" value="Unassembled WGS sequence"/>
</dbReference>
<accession>A0A4D9DE96</accession>
<dbReference type="GO" id="GO:0070286">
    <property type="term" value="P:axonemal dynein complex assembly"/>
    <property type="evidence" value="ECO:0007669"/>
    <property type="project" value="InterPro"/>
</dbReference>
<dbReference type="PANTHER" id="PTHR21625:SF1">
    <property type="entry name" value="DYNEIN REGULATORY COMPLEX PROTEIN 1"/>
    <property type="match status" value="1"/>
</dbReference>
<reference evidence="2 3" key="1">
    <citation type="submission" date="2019-04" db="EMBL/GenBank/DDBJ databases">
        <title>Draft genome of the big-headed turtle Platysternon megacephalum.</title>
        <authorList>
            <person name="Gong S."/>
        </authorList>
    </citation>
    <scope>NUCLEOTIDE SEQUENCE [LARGE SCALE GENOMIC DNA]</scope>
    <source>
        <strain evidence="2">DO16091913</strain>
        <tissue evidence="2">Muscle</tissue>
    </source>
</reference>
<name>A0A4D9DE96_9SAUR</name>
<dbReference type="InterPro" id="IPR039750">
    <property type="entry name" value="DRC1/DRC2"/>
</dbReference>
<feature type="region of interest" description="Disordered" evidence="1">
    <location>
        <begin position="1"/>
        <end position="78"/>
    </location>
</feature>
<dbReference type="GO" id="GO:0060285">
    <property type="term" value="P:cilium-dependent cell motility"/>
    <property type="evidence" value="ECO:0007669"/>
    <property type="project" value="TreeGrafter"/>
</dbReference>
<dbReference type="OrthoDB" id="10260459at2759"/>